<evidence type="ECO:0000256" key="1">
    <source>
        <dbReference type="SAM" id="Phobius"/>
    </source>
</evidence>
<sequence>MTNVFDFDTHLLFLTALVTVAMQLTFFFIAASFKFDKVTDFAGGSNFVLLAWLTYLINGTFYWRQTMVTLAVTAWGARLSGYLLYRILKIGKDDRFDGTREDFCKFLAFWVYQMFWVWTVSLPVTFLNTTAANPGLDARDVAGAAMFVAGLLVEAVADQQKFSFKSTPGNRGKYCDTGSWSWSRHPNYFGEILLWWGLFTVSSSVFNAAKADSDGAWGYATIAGPIFTTLILLFVSGIPPLEASYDEKYGTQVAYQQWKARTSCLVPCPPGLYKSLPEIAKKVLFFEWYGAGSSRLEEQHINRPSAEEDDSNR</sequence>
<gene>
    <name evidence="2" type="ORF">HAKA00212_LOCUS11672</name>
</gene>
<evidence type="ECO:0000313" key="2">
    <source>
        <dbReference type="EMBL" id="CAE0632960.1"/>
    </source>
</evidence>
<dbReference type="Gene3D" id="1.20.120.1630">
    <property type="match status" value="1"/>
</dbReference>
<protein>
    <recommendedName>
        <fullName evidence="3">Steroid 5-alpha reductase C-terminal domain-containing protein</fullName>
    </recommendedName>
</protein>
<keyword evidence="1" id="KW-1133">Transmembrane helix</keyword>
<dbReference type="AlphaFoldDB" id="A0A7S3XUU4"/>
<dbReference type="Pfam" id="PF06966">
    <property type="entry name" value="DUF1295"/>
    <property type="match status" value="1"/>
</dbReference>
<accession>A0A7S3XUU4</accession>
<feature type="transmembrane region" description="Helical" evidence="1">
    <location>
        <begin position="216"/>
        <end position="235"/>
    </location>
</feature>
<dbReference type="InterPro" id="IPR010721">
    <property type="entry name" value="UstE-like"/>
</dbReference>
<keyword evidence="1" id="KW-0812">Transmembrane</keyword>
<dbReference type="PANTHER" id="PTHR32251:SF15">
    <property type="entry name" value="3-OXO-5-ALPHA-STEROID 4-DEHYDROGENASE (DUF1295)"/>
    <property type="match status" value="1"/>
</dbReference>
<evidence type="ECO:0008006" key="3">
    <source>
        <dbReference type="Google" id="ProtNLM"/>
    </source>
</evidence>
<dbReference type="GO" id="GO:0016020">
    <property type="term" value="C:membrane"/>
    <property type="evidence" value="ECO:0007669"/>
    <property type="project" value="TreeGrafter"/>
</dbReference>
<feature type="transmembrane region" description="Helical" evidence="1">
    <location>
        <begin position="192"/>
        <end position="210"/>
    </location>
</feature>
<organism evidence="2">
    <name type="scientific">Heterosigma akashiwo</name>
    <name type="common">Chromophytic alga</name>
    <name type="synonym">Heterosigma carterae</name>
    <dbReference type="NCBI Taxonomy" id="2829"/>
    <lineage>
        <taxon>Eukaryota</taxon>
        <taxon>Sar</taxon>
        <taxon>Stramenopiles</taxon>
        <taxon>Ochrophyta</taxon>
        <taxon>Raphidophyceae</taxon>
        <taxon>Chattonellales</taxon>
        <taxon>Chattonellaceae</taxon>
        <taxon>Heterosigma</taxon>
    </lineage>
</organism>
<dbReference type="PANTHER" id="PTHR32251">
    <property type="entry name" value="3-OXO-5-ALPHA-STEROID 4-DEHYDROGENASE"/>
    <property type="match status" value="1"/>
</dbReference>
<name>A0A7S3XUU4_HETAK</name>
<keyword evidence="1" id="KW-0472">Membrane</keyword>
<proteinExistence type="predicted"/>
<dbReference type="PROSITE" id="PS50244">
    <property type="entry name" value="S5A_REDUCTASE"/>
    <property type="match status" value="1"/>
</dbReference>
<reference evidence="2" key="1">
    <citation type="submission" date="2021-01" db="EMBL/GenBank/DDBJ databases">
        <authorList>
            <person name="Corre E."/>
            <person name="Pelletier E."/>
            <person name="Niang G."/>
            <person name="Scheremetjew M."/>
            <person name="Finn R."/>
            <person name="Kale V."/>
            <person name="Holt S."/>
            <person name="Cochrane G."/>
            <person name="Meng A."/>
            <person name="Brown T."/>
            <person name="Cohen L."/>
        </authorList>
    </citation>
    <scope>NUCLEOTIDE SEQUENCE</scope>
    <source>
        <strain evidence="2">CCMP3107</strain>
    </source>
</reference>
<feature type="transmembrane region" description="Helical" evidence="1">
    <location>
        <begin position="12"/>
        <end position="31"/>
    </location>
</feature>
<feature type="transmembrane region" description="Helical" evidence="1">
    <location>
        <begin position="38"/>
        <end position="57"/>
    </location>
</feature>
<dbReference type="EMBL" id="HBIU01025243">
    <property type="protein sequence ID" value="CAE0632960.1"/>
    <property type="molecule type" value="Transcribed_RNA"/>
</dbReference>
<feature type="transmembrane region" description="Helical" evidence="1">
    <location>
        <begin position="106"/>
        <end position="126"/>
    </location>
</feature>
<feature type="transmembrane region" description="Helical" evidence="1">
    <location>
        <begin position="63"/>
        <end position="85"/>
    </location>
</feature>